<dbReference type="InterPro" id="IPR011868">
    <property type="entry name" value="ModC_ABC_ATP-bd"/>
</dbReference>
<keyword evidence="2" id="KW-0547">Nucleotide-binding</keyword>
<reference evidence="5 6" key="1">
    <citation type="submission" date="2018-06" db="EMBL/GenBank/DDBJ databases">
        <title>Draft Genome Sequence of a Novel Marine Bacterium Related to the Verrucomicrobia.</title>
        <authorList>
            <person name="Vosseberg J."/>
            <person name="Martijn J."/>
            <person name="Ettema T.J.G."/>
        </authorList>
    </citation>
    <scope>NUCLEOTIDE SEQUENCE [LARGE SCALE GENOMIC DNA]</scope>
    <source>
        <strain evidence="5">TARA_B100001123</strain>
    </source>
</reference>
<evidence type="ECO:0000256" key="3">
    <source>
        <dbReference type="ARBA" id="ARBA00022840"/>
    </source>
</evidence>
<dbReference type="InterPro" id="IPR027417">
    <property type="entry name" value="P-loop_NTPase"/>
</dbReference>
<dbReference type="InterPro" id="IPR003593">
    <property type="entry name" value="AAA+_ATPase"/>
</dbReference>
<dbReference type="InterPro" id="IPR003439">
    <property type="entry name" value="ABC_transporter-like_ATP-bd"/>
</dbReference>
<evidence type="ECO:0000256" key="1">
    <source>
        <dbReference type="ARBA" id="ARBA00022448"/>
    </source>
</evidence>
<dbReference type="GO" id="GO:0016020">
    <property type="term" value="C:membrane"/>
    <property type="evidence" value="ECO:0007669"/>
    <property type="project" value="InterPro"/>
</dbReference>
<dbReference type="SUPFAM" id="SSF52540">
    <property type="entry name" value="P-loop containing nucleoside triphosphate hydrolases"/>
    <property type="match status" value="1"/>
</dbReference>
<dbReference type="GO" id="GO:0005524">
    <property type="term" value="F:ATP binding"/>
    <property type="evidence" value="ECO:0007669"/>
    <property type="project" value="UniProtKB-KW"/>
</dbReference>
<dbReference type="GO" id="GO:0016887">
    <property type="term" value="F:ATP hydrolysis activity"/>
    <property type="evidence" value="ECO:0007669"/>
    <property type="project" value="InterPro"/>
</dbReference>
<keyword evidence="5" id="KW-0378">Hydrolase</keyword>
<evidence type="ECO:0000256" key="2">
    <source>
        <dbReference type="ARBA" id="ARBA00022741"/>
    </source>
</evidence>
<evidence type="ECO:0000259" key="4">
    <source>
        <dbReference type="PROSITE" id="PS50893"/>
    </source>
</evidence>
<dbReference type="NCBIfam" id="TIGR02142">
    <property type="entry name" value="modC_ABC"/>
    <property type="match status" value="1"/>
</dbReference>
<dbReference type="Gene3D" id="3.40.50.300">
    <property type="entry name" value="P-loop containing nucleotide triphosphate hydrolases"/>
    <property type="match status" value="1"/>
</dbReference>
<organism evidence="5 6">
    <name type="scientific">Candidatus Moanibacter tarae</name>
    <dbReference type="NCBI Taxonomy" id="2200854"/>
    <lineage>
        <taxon>Bacteria</taxon>
        <taxon>Pseudomonadati</taxon>
        <taxon>Verrucomicrobiota</taxon>
        <taxon>Opitutia</taxon>
        <taxon>Puniceicoccales</taxon>
        <taxon>Puniceicoccales incertae sedis</taxon>
        <taxon>Candidatus Moanibacter</taxon>
    </lineage>
</organism>
<feature type="domain" description="ABC transporter" evidence="4">
    <location>
        <begin position="1"/>
        <end position="239"/>
    </location>
</feature>
<accession>A0A2Z4APR4</accession>
<dbReference type="KEGG" id="mtar:DF168_00956"/>
<keyword evidence="1" id="KW-0813">Transport</keyword>
<sequence length="368" mass="40578">MKHLNLLKVDLSLPLDLFTLRASFTTSKKVTGIFGISGSGKSTLLEAVAGLRRKASGRIQFGEEIWQNSLTGLFVKPENRGIGYVPQDSLLFPHMDVETNLLAGASRARHNGSHWGTTHDTILKVLHLSPLLKRRVNSLSGGEIQRVALGRALCSGPQMLLLDEPLASLDLALRYKILPFLQTICEKFQLPVLIVSHDPIEVQALCDDLIVLREGKVIGRGEPKSVLTKPEIFPMAKNEGFQNIFKGRINKLYRETATIRIGEMNSSVEFITPAAIGHVGDPILLRISSNDIMIATTKPKNLSARNVIPAVVEGIQTIRNSRIISARMAENVSPIIVELTTDSIKKLKICVGFQIFLIIKTTSFSLYQ</sequence>
<name>A0A2Z4APR4_9BACT</name>
<keyword evidence="3 5" id="KW-0067">ATP-binding</keyword>
<dbReference type="Pfam" id="PF00005">
    <property type="entry name" value="ABC_tran"/>
    <property type="match status" value="1"/>
</dbReference>
<dbReference type="Gene3D" id="2.40.50.100">
    <property type="match status" value="1"/>
</dbReference>
<dbReference type="PANTHER" id="PTHR43514:SF4">
    <property type="entry name" value="ABC TRANSPORTER I FAMILY MEMBER 10"/>
    <property type="match status" value="1"/>
</dbReference>
<dbReference type="PANTHER" id="PTHR43514">
    <property type="entry name" value="ABC TRANSPORTER I FAMILY MEMBER 10"/>
    <property type="match status" value="1"/>
</dbReference>
<gene>
    <name evidence="5" type="primary">potA</name>
    <name evidence="5" type="ORF">DF168_00956</name>
</gene>
<proteinExistence type="predicted"/>
<dbReference type="EC" id="3.6.3.31" evidence="5"/>
<dbReference type="AlphaFoldDB" id="A0A2Z4APR4"/>
<dbReference type="InterPro" id="IPR008995">
    <property type="entry name" value="Mo/tungstate-bd_C_term_dom"/>
</dbReference>
<dbReference type="GO" id="GO:0015098">
    <property type="term" value="F:molybdate ion transmembrane transporter activity"/>
    <property type="evidence" value="ECO:0007669"/>
    <property type="project" value="InterPro"/>
</dbReference>
<protein>
    <submittedName>
        <fullName evidence="5">Spermidine/putrescine import ATP-binding protein PotA</fullName>
        <ecNumber evidence="5">3.6.3.31</ecNumber>
    </submittedName>
</protein>
<dbReference type="SMART" id="SM00382">
    <property type="entry name" value="AAA"/>
    <property type="match status" value="1"/>
</dbReference>
<evidence type="ECO:0000313" key="5">
    <source>
        <dbReference type="EMBL" id="AWT59762.1"/>
    </source>
</evidence>
<dbReference type="EMBL" id="CP029803">
    <property type="protein sequence ID" value="AWT59762.1"/>
    <property type="molecule type" value="Genomic_DNA"/>
</dbReference>
<dbReference type="InterPro" id="IPR050334">
    <property type="entry name" value="Molybdenum_import_ModC"/>
</dbReference>
<dbReference type="PROSITE" id="PS00211">
    <property type="entry name" value="ABC_TRANSPORTER_1"/>
    <property type="match status" value="1"/>
</dbReference>
<dbReference type="Proteomes" id="UP000247465">
    <property type="component" value="Chromosome"/>
</dbReference>
<evidence type="ECO:0000313" key="6">
    <source>
        <dbReference type="Proteomes" id="UP000247465"/>
    </source>
</evidence>
<dbReference type="InterPro" id="IPR017871">
    <property type="entry name" value="ABC_transporter-like_CS"/>
</dbReference>
<dbReference type="PROSITE" id="PS50893">
    <property type="entry name" value="ABC_TRANSPORTER_2"/>
    <property type="match status" value="1"/>
</dbReference>
<dbReference type="GO" id="GO:0140359">
    <property type="term" value="F:ABC-type transporter activity"/>
    <property type="evidence" value="ECO:0007669"/>
    <property type="project" value="InterPro"/>
</dbReference>
<dbReference type="SUPFAM" id="SSF50331">
    <property type="entry name" value="MOP-like"/>
    <property type="match status" value="1"/>
</dbReference>